<dbReference type="GO" id="GO:0031146">
    <property type="term" value="P:SCF-dependent proteasomal ubiquitin-dependent protein catabolic process"/>
    <property type="evidence" value="ECO:0000318"/>
    <property type="project" value="GO_Central"/>
</dbReference>
<reference evidence="3 4" key="2">
    <citation type="journal article" date="2017" name="Genome Biol.">
        <title>New reference genome sequences of hot pepper reveal the massive evolution of plant disease-resistance genes by retroduplication.</title>
        <authorList>
            <person name="Kim S."/>
            <person name="Park J."/>
            <person name="Yeom S.I."/>
            <person name="Kim Y.M."/>
            <person name="Seo E."/>
            <person name="Kim K.T."/>
            <person name="Kim M.S."/>
            <person name="Lee J.M."/>
            <person name="Cheong K."/>
            <person name="Shin H.S."/>
            <person name="Kim S.B."/>
            <person name="Han K."/>
            <person name="Lee J."/>
            <person name="Park M."/>
            <person name="Lee H.A."/>
            <person name="Lee H.Y."/>
            <person name="Lee Y."/>
            <person name="Oh S."/>
            <person name="Lee J.H."/>
            <person name="Choi E."/>
            <person name="Choi E."/>
            <person name="Lee S.E."/>
            <person name="Jeon J."/>
            <person name="Kim H."/>
            <person name="Choi G."/>
            <person name="Song H."/>
            <person name="Lee J."/>
            <person name="Lee S.C."/>
            <person name="Kwon J.K."/>
            <person name="Lee H.Y."/>
            <person name="Koo N."/>
            <person name="Hong Y."/>
            <person name="Kim R.W."/>
            <person name="Kang W.H."/>
            <person name="Huh J.H."/>
            <person name="Kang B.C."/>
            <person name="Yang T.J."/>
            <person name="Lee Y.H."/>
            <person name="Bennetzen J.L."/>
            <person name="Choi D."/>
        </authorList>
    </citation>
    <scope>NUCLEOTIDE SEQUENCE [LARGE SCALE GENOMIC DNA]</scope>
    <source>
        <strain evidence="4">cv. CM334</strain>
    </source>
</reference>
<keyword evidence="4" id="KW-1185">Reference proteome</keyword>
<organism evidence="3 4">
    <name type="scientific">Capsicum annuum</name>
    <name type="common">Capsicum pepper</name>
    <dbReference type="NCBI Taxonomy" id="4072"/>
    <lineage>
        <taxon>Eukaryota</taxon>
        <taxon>Viridiplantae</taxon>
        <taxon>Streptophyta</taxon>
        <taxon>Embryophyta</taxon>
        <taxon>Tracheophyta</taxon>
        <taxon>Spermatophyta</taxon>
        <taxon>Magnoliopsida</taxon>
        <taxon>eudicotyledons</taxon>
        <taxon>Gunneridae</taxon>
        <taxon>Pentapetalae</taxon>
        <taxon>asterids</taxon>
        <taxon>lamiids</taxon>
        <taxon>Solanales</taxon>
        <taxon>Solanaceae</taxon>
        <taxon>Solanoideae</taxon>
        <taxon>Capsiceae</taxon>
        <taxon>Capsicum</taxon>
    </lineage>
</organism>
<gene>
    <name evidence="3" type="ORF">T459_03655</name>
</gene>
<dbReference type="InterPro" id="IPR016072">
    <property type="entry name" value="Skp1_comp_dimer"/>
</dbReference>
<dbReference type="Gene3D" id="3.30.710.10">
    <property type="entry name" value="Potassium Channel Kv1.1, Chain A"/>
    <property type="match status" value="1"/>
</dbReference>
<name>A0A2G3ANP3_CAPAN</name>
<comment type="pathway">
    <text evidence="1">Protein modification; protein ubiquitination.</text>
</comment>
<evidence type="ECO:0000313" key="3">
    <source>
        <dbReference type="EMBL" id="PHT95773.1"/>
    </source>
</evidence>
<dbReference type="SUPFAM" id="SSF81382">
    <property type="entry name" value="Skp1 dimerisation domain-like"/>
    <property type="match status" value="1"/>
</dbReference>
<evidence type="ECO:0000256" key="1">
    <source>
        <dbReference type="ARBA" id="ARBA00004906"/>
    </source>
</evidence>
<accession>A0A2G3ANP3</accession>
<comment type="caution">
    <text evidence="3">The sequence shown here is derived from an EMBL/GenBank/DDBJ whole genome shotgun (WGS) entry which is preliminary data.</text>
</comment>
<dbReference type="Proteomes" id="UP000222542">
    <property type="component" value="Unassembled WGS sequence"/>
</dbReference>
<dbReference type="GO" id="GO:0005634">
    <property type="term" value="C:nucleus"/>
    <property type="evidence" value="ECO:0000318"/>
    <property type="project" value="GO_Central"/>
</dbReference>
<dbReference type="InterPro" id="IPR016897">
    <property type="entry name" value="SKP1"/>
</dbReference>
<dbReference type="Pfam" id="PF01466">
    <property type="entry name" value="Skp1"/>
    <property type="match status" value="1"/>
</dbReference>
<dbReference type="STRING" id="4072.A0A2G3ANP3"/>
<evidence type="ECO:0000313" key="4">
    <source>
        <dbReference type="Proteomes" id="UP000222542"/>
    </source>
</evidence>
<dbReference type="InterPro" id="IPR011333">
    <property type="entry name" value="SKP1/BTB/POZ_sf"/>
</dbReference>
<feature type="domain" description="SKP1 component dimerisation" evidence="2">
    <location>
        <begin position="100"/>
        <end position="147"/>
    </location>
</feature>
<dbReference type="EMBL" id="AYRZ02000001">
    <property type="protein sequence ID" value="PHT95773.1"/>
    <property type="molecule type" value="Genomic_DNA"/>
</dbReference>
<sequence>MVHQVVRHSRTRNETFCLDLMDPLTVHQLLTVRQLLTVHHIGRLMVTRKRGHYLGLKGHLTVHQGPDGLPGRPSDLGDPISLSKTTITPSSEAANYLNIKSLLDLTCQIVADMINGKTLEETRKTFNIKNNFTPEEEKEVRRENAWAFE</sequence>
<protein>
    <submittedName>
        <fullName evidence="3">E3 ubiquitin ligase complex SCF subunit sconC</fullName>
    </submittedName>
</protein>
<dbReference type="PANTHER" id="PTHR11165">
    <property type="entry name" value="SKP1"/>
    <property type="match status" value="1"/>
</dbReference>
<dbReference type="InterPro" id="IPR036296">
    <property type="entry name" value="SKP1-like_dim_sf"/>
</dbReference>
<dbReference type="Gramene" id="PHT95773">
    <property type="protein sequence ID" value="PHT95773"/>
    <property type="gene ID" value="T459_03655"/>
</dbReference>
<reference evidence="3 4" key="1">
    <citation type="journal article" date="2014" name="Nat. Genet.">
        <title>Genome sequence of the hot pepper provides insights into the evolution of pungency in Capsicum species.</title>
        <authorList>
            <person name="Kim S."/>
            <person name="Park M."/>
            <person name="Yeom S.I."/>
            <person name="Kim Y.M."/>
            <person name="Lee J.M."/>
            <person name="Lee H.A."/>
            <person name="Seo E."/>
            <person name="Choi J."/>
            <person name="Cheong K."/>
            <person name="Kim K.T."/>
            <person name="Jung K."/>
            <person name="Lee G.W."/>
            <person name="Oh S.K."/>
            <person name="Bae C."/>
            <person name="Kim S.B."/>
            <person name="Lee H.Y."/>
            <person name="Kim S.Y."/>
            <person name="Kim M.S."/>
            <person name="Kang B.C."/>
            <person name="Jo Y.D."/>
            <person name="Yang H.B."/>
            <person name="Jeong H.J."/>
            <person name="Kang W.H."/>
            <person name="Kwon J.K."/>
            <person name="Shin C."/>
            <person name="Lim J.Y."/>
            <person name="Park J.H."/>
            <person name="Huh J.H."/>
            <person name="Kim J.S."/>
            <person name="Kim B.D."/>
            <person name="Cohen O."/>
            <person name="Paran I."/>
            <person name="Suh M.C."/>
            <person name="Lee S.B."/>
            <person name="Kim Y.K."/>
            <person name="Shin Y."/>
            <person name="Noh S.J."/>
            <person name="Park J."/>
            <person name="Seo Y.S."/>
            <person name="Kwon S.Y."/>
            <person name="Kim H.A."/>
            <person name="Park J.M."/>
            <person name="Kim H.J."/>
            <person name="Choi S.B."/>
            <person name="Bosland P.W."/>
            <person name="Reeves G."/>
            <person name="Jo S.H."/>
            <person name="Lee B.W."/>
            <person name="Cho H.T."/>
            <person name="Choi H.S."/>
            <person name="Lee M.S."/>
            <person name="Yu Y."/>
            <person name="Do Choi Y."/>
            <person name="Park B.S."/>
            <person name="van Deynze A."/>
            <person name="Ashrafi H."/>
            <person name="Hill T."/>
            <person name="Kim W.T."/>
            <person name="Pai H.S."/>
            <person name="Ahn H.K."/>
            <person name="Yeam I."/>
            <person name="Giovannoni J.J."/>
            <person name="Rose J.K."/>
            <person name="Sorensen I."/>
            <person name="Lee S.J."/>
            <person name="Kim R.W."/>
            <person name="Choi I.Y."/>
            <person name="Choi B.S."/>
            <person name="Lim J.S."/>
            <person name="Lee Y.H."/>
            <person name="Choi D."/>
        </authorList>
    </citation>
    <scope>NUCLEOTIDE SEQUENCE [LARGE SCALE GENOMIC DNA]</scope>
    <source>
        <strain evidence="4">cv. CM334</strain>
    </source>
</reference>
<dbReference type="GO" id="GO:0097602">
    <property type="term" value="F:cullin family protein binding"/>
    <property type="evidence" value="ECO:0000318"/>
    <property type="project" value="GO_Central"/>
</dbReference>
<dbReference type="AlphaFoldDB" id="A0A2G3ANP3"/>
<dbReference type="GO" id="GO:0005737">
    <property type="term" value="C:cytoplasm"/>
    <property type="evidence" value="ECO:0000318"/>
    <property type="project" value="GO_Central"/>
</dbReference>
<proteinExistence type="predicted"/>
<evidence type="ECO:0000259" key="2">
    <source>
        <dbReference type="Pfam" id="PF01466"/>
    </source>
</evidence>